<gene>
    <name evidence="1" type="ORF">POI8812_00263</name>
</gene>
<dbReference type="InterPro" id="IPR016084">
    <property type="entry name" value="Haem_Oase-like_multi-hlx"/>
</dbReference>
<accession>A0A2R8A7G4</accession>
<organism evidence="1 2">
    <name type="scientific">Pontivivens insulae</name>
    <dbReference type="NCBI Taxonomy" id="1639689"/>
    <lineage>
        <taxon>Bacteria</taxon>
        <taxon>Pseudomonadati</taxon>
        <taxon>Pseudomonadota</taxon>
        <taxon>Alphaproteobacteria</taxon>
        <taxon>Rhodobacterales</taxon>
        <taxon>Paracoccaceae</taxon>
        <taxon>Pontivivens</taxon>
    </lineage>
</organism>
<dbReference type="Gene3D" id="1.20.910.10">
    <property type="entry name" value="Heme oxygenase-like"/>
    <property type="match status" value="1"/>
</dbReference>
<keyword evidence="2" id="KW-1185">Reference proteome</keyword>
<dbReference type="AlphaFoldDB" id="A0A2R8A7G4"/>
<dbReference type="EMBL" id="OMKW01000001">
    <property type="protein sequence ID" value="SPF27968.1"/>
    <property type="molecule type" value="Genomic_DNA"/>
</dbReference>
<evidence type="ECO:0000313" key="1">
    <source>
        <dbReference type="EMBL" id="SPF27968.1"/>
    </source>
</evidence>
<evidence type="ECO:0000313" key="2">
    <source>
        <dbReference type="Proteomes" id="UP000244932"/>
    </source>
</evidence>
<name>A0A2R8A7G4_9RHOB</name>
<reference evidence="1 2" key="1">
    <citation type="submission" date="2018-03" db="EMBL/GenBank/DDBJ databases">
        <authorList>
            <person name="Keele B.F."/>
        </authorList>
    </citation>
    <scope>NUCLEOTIDE SEQUENCE [LARGE SCALE GENOMIC DNA]</scope>
    <source>
        <strain evidence="1 2">CeCT 8812</strain>
    </source>
</reference>
<dbReference type="Proteomes" id="UP000244932">
    <property type="component" value="Unassembled WGS sequence"/>
</dbReference>
<protein>
    <recommendedName>
        <fullName evidence="3">Heme oxygenase</fullName>
    </recommendedName>
</protein>
<proteinExistence type="predicted"/>
<sequence>MTDAANEMTLRSRLRGDTMRMHIALDERVSAFDLACSDGLRAYLWMQAAGLVHVCSGPLSHPVHVMVDDLLLRAKSDLAALEAPDLPHANPHNLDQLATAYVLCGSRLGNSILKRRWQSGAVGRPEAYFSAPSYIELWRAFVAEASAQPAFGHHADRVVTDANALFGTFLSLAEDAARHRVKAHV</sequence>
<dbReference type="RefSeq" id="WP_108780722.1">
    <property type="nucleotide sequence ID" value="NZ_OMKW01000001.1"/>
</dbReference>
<evidence type="ECO:0008006" key="3">
    <source>
        <dbReference type="Google" id="ProtNLM"/>
    </source>
</evidence>
<dbReference type="OrthoDB" id="7629404at2"/>
<dbReference type="SUPFAM" id="SSF48613">
    <property type="entry name" value="Heme oxygenase-like"/>
    <property type="match status" value="1"/>
</dbReference>